<keyword evidence="1" id="KW-0472">Membrane</keyword>
<keyword evidence="1" id="KW-1133">Transmembrane helix</keyword>
<organism evidence="2 3">
    <name type="scientific">Thermoanaerobacterium thermosaccharolyticum</name>
    <name type="common">Clostridium thermosaccharolyticum</name>
    <dbReference type="NCBI Taxonomy" id="1517"/>
    <lineage>
        <taxon>Bacteria</taxon>
        <taxon>Bacillati</taxon>
        <taxon>Bacillota</taxon>
        <taxon>Clostridia</taxon>
        <taxon>Thermoanaerobacterales</taxon>
        <taxon>Thermoanaerobacteraceae</taxon>
        <taxon>Thermoanaerobacterium</taxon>
    </lineage>
</organism>
<sequence>MEQLILKLSILVVLVVGIIYMAMSFIPILVLKDSKKDEDGDEDK</sequence>
<reference evidence="2 3" key="1">
    <citation type="submission" date="2016-08" db="EMBL/GenBank/DDBJ databases">
        <title>A novel genetic cassette of butanologenic Thermoanaerobacterium thermosaccharolyticum that directly convert cellulose to butanol.</title>
        <authorList>
            <person name="Li T."/>
            <person name="He J."/>
        </authorList>
    </citation>
    <scope>NUCLEOTIDE SEQUENCE [LARGE SCALE GENOMIC DNA]</scope>
    <source>
        <strain evidence="2 3">TG57</strain>
    </source>
</reference>
<evidence type="ECO:0000256" key="1">
    <source>
        <dbReference type="SAM" id="Phobius"/>
    </source>
</evidence>
<evidence type="ECO:0000313" key="3">
    <source>
        <dbReference type="Proteomes" id="UP000214975"/>
    </source>
</evidence>
<evidence type="ECO:0000313" key="2">
    <source>
        <dbReference type="EMBL" id="AST56882.1"/>
    </source>
</evidence>
<dbReference type="RefSeq" id="WP_013298655.1">
    <property type="nucleotide sequence ID" value="NZ_CP016893.1"/>
</dbReference>
<feature type="transmembrane region" description="Helical" evidence="1">
    <location>
        <begin position="6"/>
        <end position="31"/>
    </location>
</feature>
<name>A0A223HWS3_THETR</name>
<dbReference type="Proteomes" id="UP000214975">
    <property type="component" value="Chromosome"/>
</dbReference>
<dbReference type="GeneID" id="93865711"/>
<dbReference type="EMBL" id="CP016893">
    <property type="protein sequence ID" value="AST56882.1"/>
    <property type="molecule type" value="Genomic_DNA"/>
</dbReference>
<keyword evidence="1" id="KW-0812">Transmembrane</keyword>
<gene>
    <name evidence="2" type="ORF">Thert_00721</name>
</gene>
<protein>
    <submittedName>
        <fullName evidence="2">Uncharacterized protein</fullName>
    </submittedName>
</protein>
<accession>A0A223HWS3</accession>
<dbReference type="AlphaFoldDB" id="A0A223HWS3"/>
<proteinExistence type="predicted"/>